<comment type="caution">
    <text evidence="2">The sequence shown here is derived from an EMBL/GenBank/DDBJ whole genome shotgun (WGS) entry which is preliminary data.</text>
</comment>
<dbReference type="EMBL" id="JAAKYA010000052">
    <property type="protein sequence ID" value="NGO39289.1"/>
    <property type="molecule type" value="Genomic_DNA"/>
</dbReference>
<proteinExistence type="inferred from homology"/>
<dbReference type="Pfam" id="PF02321">
    <property type="entry name" value="OEP"/>
    <property type="match status" value="2"/>
</dbReference>
<keyword evidence="3" id="KW-1185">Reference proteome</keyword>
<dbReference type="GO" id="GO:0015562">
    <property type="term" value="F:efflux transmembrane transporter activity"/>
    <property type="evidence" value="ECO:0007669"/>
    <property type="project" value="InterPro"/>
</dbReference>
<dbReference type="InterPro" id="IPR010131">
    <property type="entry name" value="MdtP/NodT-like"/>
</dbReference>
<dbReference type="SUPFAM" id="SSF56954">
    <property type="entry name" value="Outer membrane efflux proteins (OEP)"/>
    <property type="match status" value="1"/>
</dbReference>
<comment type="similarity">
    <text evidence="1">Belongs to the outer membrane factor (OMF) (TC 1.B.17) family.</text>
</comment>
<dbReference type="PANTHER" id="PTHR30203">
    <property type="entry name" value="OUTER MEMBRANE CATION EFFLUX PROTEIN"/>
    <property type="match status" value="1"/>
</dbReference>
<dbReference type="Gene3D" id="1.20.1600.10">
    <property type="entry name" value="Outer membrane efflux proteins (OEP)"/>
    <property type="match status" value="1"/>
</dbReference>
<evidence type="ECO:0000256" key="1">
    <source>
        <dbReference type="ARBA" id="ARBA00007613"/>
    </source>
</evidence>
<protein>
    <submittedName>
        <fullName evidence="2">TolC family protein</fullName>
    </submittedName>
</protein>
<dbReference type="InterPro" id="IPR003423">
    <property type="entry name" value="OMP_efflux"/>
</dbReference>
<evidence type="ECO:0000313" key="3">
    <source>
        <dbReference type="Proteomes" id="UP000477311"/>
    </source>
</evidence>
<evidence type="ECO:0000313" key="2">
    <source>
        <dbReference type="EMBL" id="NGO39289.1"/>
    </source>
</evidence>
<reference evidence="2 3" key="1">
    <citation type="submission" date="2020-02" db="EMBL/GenBank/DDBJ databases">
        <title>Draft genome sequence of Limisphaera ngatamarikiensis NGM72.4T, a thermophilic Verrucomicrobia grouped in subdivision 3.</title>
        <authorList>
            <person name="Carere C.R."/>
            <person name="Steen J."/>
            <person name="Hugenholtz P."/>
            <person name="Stott M.B."/>
        </authorList>
    </citation>
    <scope>NUCLEOTIDE SEQUENCE [LARGE SCALE GENOMIC DNA]</scope>
    <source>
        <strain evidence="2 3">NGM72.4</strain>
    </source>
</reference>
<accession>A0A6M1RP05</accession>
<gene>
    <name evidence="2" type="ORF">G4L39_07740</name>
</gene>
<name>A0A6M1RP05_9BACT</name>
<dbReference type="PANTHER" id="PTHR30203:SF24">
    <property type="entry name" value="BLR4935 PROTEIN"/>
    <property type="match status" value="1"/>
</dbReference>
<dbReference type="AlphaFoldDB" id="A0A6M1RP05"/>
<dbReference type="Proteomes" id="UP000477311">
    <property type="component" value="Unassembled WGS sequence"/>
</dbReference>
<dbReference type="RefSeq" id="WP_205880864.1">
    <property type="nucleotide sequence ID" value="NZ_JAAKYA010000052.1"/>
</dbReference>
<organism evidence="2 3">
    <name type="scientific">Limisphaera ngatamarikiensis</name>
    <dbReference type="NCBI Taxonomy" id="1324935"/>
    <lineage>
        <taxon>Bacteria</taxon>
        <taxon>Pseudomonadati</taxon>
        <taxon>Verrucomicrobiota</taxon>
        <taxon>Verrucomicrobiia</taxon>
        <taxon>Limisphaerales</taxon>
        <taxon>Limisphaeraceae</taxon>
        <taxon>Limisphaera</taxon>
    </lineage>
</organism>
<sequence>MLNNPRVREAWFEWVASVERITRARSLPDPQLTFQMDLGEVVMAVMPGLMQMFPGPGKLGAAARVATAESQTKYFALEAAVLQTAFELKRACYELHLLDERIRILRETLDLLNQLERIARAQNEVGDVTLQDVYRAQIEQDQLLTQIANLEDSRRPLLAQFKAALGLAHDQPDPPLPARLETTPLELDGDTLLATAFARNPRLKALEAEVRLAEADLALAHTAKVPDFNLGLMADARATPTMFRPLAGMTLPIWRDKIAAQIAEAQARRRAAEARLTARQIDLAVDFAMRTFEFREVTRNLALLQEQLIPKARRSLEIAQADYLAGRIGFFQLIDAERTLLRFQLDEVSARTRREILLAELSLLIAGVPPQGAPVLASPPEISAAGSNVLDPHGH</sequence>